<dbReference type="PROSITE" id="PS51257">
    <property type="entry name" value="PROKAR_LIPOPROTEIN"/>
    <property type="match status" value="1"/>
</dbReference>
<dbReference type="InterPro" id="IPR033985">
    <property type="entry name" value="SusD-like_N"/>
</dbReference>
<dbReference type="Proteomes" id="UP000279860">
    <property type="component" value="Unassembled WGS sequence"/>
</dbReference>
<sequence>MKSSELFKIIILSGIGLACSSCDGFFDLTPKDQLTPATFWKTETDAQQAATACYDNWVDNAQGSSIIFFDDTMSDIGYNYTRTRNYAYVGNGTTTPAHAVQYYKYVTINRCNLFLENIEEVPFASETIKKDLIAQIRTIRAWYYFRLCFWYGGVPLITQTPNVSEDAQVPRNTEEEVRKFVFDELDAAIADLNDAPSQKGRIAKGTALAIKMRANLYWGNYAEARQAARAIVALQQYELDPDFLSIFNIAGQNSKEIIYAYQHIQNTYKFTNAIRMFNNQDGGWASWVPTLNLVNMFEMNNGLMPDEAGSGYDPVHPFKNRDPRLSKTIIYPGMNWIGADGKQRIINTVDKKVNGKKNYDHYLAADNASKTGLTFAKYAAPISQYSPALNNDNLCPIFFRYAEVLLTIAECNVELNENLDEALDLIDLLRQRGGQIKTDRNKYNTLGKIRSLVRRERTIELAGEGFRRPDIVRWKDENGQLVAKTVMNGPLYRMIGTIDYAKDDVDMRFIQTLPTEANKADRLIESRKFEDYQRYLPIPQSEIDKNPKLKQTPGYEK</sequence>
<feature type="domain" description="RagB/SusD" evidence="6">
    <location>
        <begin position="267"/>
        <end position="555"/>
    </location>
</feature>
<accession>A0A3P1YNW2</accession>
<evidence type="ECO:0000256" key="1">
    <source>
        <dbReference type="ARBA" id="ARBA00004442"/>
    </source>
</evidence>
<evidence type="ECO:0000256" key="4">
    <source>
        <dbReference type="ARBA" id="ARBA00023136"/>
    </source>
</evidence>
<name>A0A3P1YNW2_TANFO</name>
<dbReference type="Pfam" id="PF14322">
    <property type="entry name" value="SusD-like_3"/>
    <property type="match status" value="1"/>
</dbReference>
<feature type="domain" description="SusD-like N-terminal" evidence="7">
    <location>
        <begin position="97"/>
        <end position="210"/>
    </location>
</feature>
<evidence type="ECO:0000256" key="5">
    <source>
        <dbReference type="ARBA" id="ARBA00023237"/>
    </source>
</evidence>
<dbReference type="Pfam" id="PF07980">
    <property type="entry name" value="SusD_RagB"/>
    <property type="match status" value="1"/>
</dbReference>
<keyword evidence="4" id="KW-0472">Membrane</keyword>
<dbReference type="EMBL" id="RQYN01000045">
    <property type="protein sequence ID" value="RRD72721.1"/>
    <property type="molecule type" value="Genomic_DNA"/>
</dbReference>
<dbReference type="GO" id="GO:0009279">
    <property type="term" value="C:cell outer membrane"/>
    <property type="evidence" value="ECO:0007669"/>
    <property type="project" value="UniProtKB-SubCell"/>
</dbReference>
<dbReference type="RefSeq" id="WP_124790571.1">
    <property type="nucleotide sequence ID" value="NZ_RQYN01000045.1"/>
</dbReference>
<dbReference type="InterPro" id="IPR011990">
    <property type="entry name" value="TPR-like_helical_dom_sf"/>
</dbReference>
<dbReference type="AlphaFoldDB" id="A0A3P1YNW2"/>
<dbReference type="Gene3D" id="1.25.40.390">
    <property type="match status" value="1"/>
</dbReference>
<gene>
    <name evidence="8" type="ORF">EII41_10705</name>
</gene>
<protein>
    <submittedName>
        <fullName evidence="8">RagB/SusD family nutrient uptake outer membrane protein</fullName>
    </submittedName>
</protein>
<evidence type="ECO:0000256" key="2">
    <source>
        <dbReference type="ARBA" id="ARBA00006275"/>
    </source>
</evidence>
<proteinExistence type="inferred from homology"/>
<comment type="similarity">
    <text evidence="2">Belongs to the SusD family.</text>
</comment>
<dbReference type="SUPFAM" id="SSF48452">
    <property type="entry name" value="TPR-like"/>
    <property type="match status" value="1"/>
</dbReference>
<dbReference type="InterPro" id="IPR012944">
    <property type="entry name" value="SusD_RagB_dom"/>
</dbReference>
<evidence type="ECO:0000256" key="3">
    <source>
        <dbReference type="ARBA" id="ARBA00022729"/>
    </source>
</evidence>
<keyword evidence="3" id="KW-0732">Signal</keyword>
<organism evidence="8 9">
    <name type="scientific">Tannerella forsythia</name>
    <name type="common">Bacteroides forsythus</name>
    <dbReference type="NCBI Taxonomy" id="28112"/>
    <lineage>
        <taxon>Bacteria</taxon>
        <taxon>Pseudomonadati</taxon>
        <taxon>Bacteroidota</taxon>
        <taxon>Bacteroidia</taxon>
        <taxon>Bacteroidales</taxon>
        <taxon>Tannerellaceae</taxon>
        <taxon>Tannerella</taxon>
    </lineage>
</organism>
<comment type="subcellular location">
    <subcellularLocation>
        <location evidence="1">Cell outer membrane</location>
    </subcellularLocation>
</comment>
<comment type="caution">
    <text evidence="8">The sequence shown here is derived from an EMBL/GenBank/DDBJ whole genome shotgun (WGS) entry which is preliminary data.</text>
</comment>
<evidence type="ECO:0000259" key="6">
    <source>
        <dbReference type="Pfam" id="PF07980"/>
    </source>
</evidence>
<evidence type="ECO:0000259" key="7">
    <source>
        <dbReference type="Pfam" id="PF14322"/>
    </source>
</evidence>
<reference evidence="8 9" key="1">
    <citation type="submission" date="2018-11" db="EMBL/GenBank/DDBJ databases">
        <title>Genomes From Bacteria Associated with the Canine Oral Cavity: a Test Case for Automated Genome-Based Taxonomic Assignment.</title>
        <authorList>
            <person name="Coil D.A."/>
            <person name="Jospin G."/>
            <person name="Darling A.E."/>
            <person name="Wallis C."/>
            <person name="Davis I.J."/>
            <person name="Harris S."/>
            <person name="Eisen J.A."/>
            <person name="Holcombe L.J."/>
            <person name="O'Flynn C."/>
        </authorList>
    </citation>
    <scope>NUCLEOTIDE SEQUENCE [LARGE SCALE GENOMIC DNA]</scope>
    <source>
        <strain evidence="8 9">OH1426_COT-023</strain>
    </source>
</reference>
<dbReference type="CDD" id="cd08977">
    <property type="entry name" value="SusD"/>
    <property type="match status" value="1"/>
</dbReference>
<evidence type="ECO:0000313" key="8">
    <source>
        <dbReference type="EMBL" id="RRD72721.1"/>
    </source>
</evidence>
<evidence type="ECO:0000313" key="9">
    <source>
        <dbReference type="Proteomes" id="UP000279860"/>
    </source>
</evidence>
<keyword evidence="5" id="KW-0998">Cell outer membrane</keyword>